<keyword evidence="1" id="KW-0472">Membrane</keyword>
<dbReference type="Proteomes" id="UP000664534">
    <property type="component" value="Unassembled WGS sequence"/>
</dbReference>
<dbReference type="OrthoDB" id="5427075at2759"/>
<comment type="caution">
    <text evidence="2">The sequence shown here is derived from an EMBL/GenBank/DDBJ whole genome shotgun (WGS) entry which is preliminary data.</text>
</comment>
<gene>
    <name evidence="2" type="ORF">IMSHALPRED_004668</name>
</gene>
<keyword evidence="3" id="KW-1185">Reference proteome</keyword>
<protein>
    <submittedName>
        <fullName evidence="2">Uncharacterized protein</fullName>
    </submittedName>
</protein>
<sequence length="121" mass="12946">MLPENKTQAPDPSPMLNSYSSTMTSFSFQQGSPWGPGDIGTVVFGCIASVLGILTLWIMFRLEQRQSGHAIRSDGLGSRHPRADAAASGAGVALGFLPYDKEANPKATEEYREDAAVSREA</sequence>
<dbReference type="AlphaFoldDB" id="A0A8H3F6Q3"/>
<feature type="transmembrane region" description="Helical" evidence="1">
    <location>
        <begin position="39"/>
        <end position="60"/>
    </location>
</feature>
<name>A0A8H3F6Q3_9LECA</name>
<keyword evidence="1" id="KW-0812">Transmembrane</keyword>
<evidence type="ECO:0000313" key="2">
    <source>
        <dbReference type="EMBL" id="CAF9919602.1"/>
    </source>
</evidence>
<proteinExistence type="predicted"/>
<organism evidence="2 3">
    <name type="scientific">Imshaugia aleurites</name>
    <dbReference type="NCBI Taxonomy" id="172621"/>
    <lineage>
        <taxon>Eukaryota</taxon>
        <taxon>Fungi</taxon>
        <taxon>Dikarya</taxon>
        <taxon>Ascomycota</taxon>
        <taxon>Pezizomycotina</taxon>
        <taxon>Lecanoromycetes</taxon>
        <taxon>OSLEUM clade</taxon>
        <taxon>Lecanoromycetidae</taxon>
        <taxon>Lecanorales</taxon>
        <taxon>Lecanorineae</taxon>
        <taxon>Parmeliaceae</taxon>
        <taxon>Imshaugia</taxon>
    </lineage>
</organism>
<dbReference type="EMBL" id="CAJPDT010000023">
    <property type="protein sequence ID" value="CAF9919602.1"/>
    <property type="molecule type" value="Genomic_DNA"/>
</dbReference>
<reference evidence="2" key="1">
    <citation type="submission" date="2021-03" db="EMBL/GenBank/DDBJ databases">
        <authorList>
            <person name="Tagirdzhanova G."/>
        </authorList>
    </citation>
    <scope>NUCLEOTIDE SEQUENCE</scope>
</reference>
<keyword evidence="1" id="KW-1133">Transmembrane helix</keyword>
<evidence type="ECO:0000313" key="3">
    <source>
        <dbReference type="Proteomes" id="UP000664534"/>
    </source>
</evidence>
<evidence type="ECO:0000256" key="1">
    <source>
        <dbReference type="SAM" id="Phobius"/>
    </source>
</evidence>
<accession>A0A8H3F6Q3</accession>